<keyword evidence="3 9" id="KW-0808">Transferase</keyword>
<dbReference type="GO" id="GO:0016757">
    <property type="term" value="F:glycosyltransferase activity"/>
    <property type="evidence" value="ECO:0007669"/>
    <property type="project" value="UniProtKB-KW"/>
</dbReference>
<proteinExistence type="predicted"/>
<organism evidence="9 10">
    <name type="scientific">Lasiosphaeris hirsuta</name>
    <dbReference type="NCBI Taxonomy" id="260670"/>
    <lineage>
        <taxon>Eukaryota</taxon>
        <taxon>Fungi</taxon>
        <taxon>Dikarya</taxon>
        <taxon>Ascomycota</taxon>
        <taxon>Pezizomycotina</taxon>
        <taxon>Sordariomycetes</taxon>
        <taxon>Sordariomycetidae</taxon>
        <taxon>Sordariales</taxon>
        <taxon>Lasiosphaeriaceae</taxon>
        <taxon>Lasiosphaeris</taxon>
    </lineage>
</organism>
<dbReference type="InterPro" id="IPR001173">
    <property type="entry name" value="Glyco_trans_2-like"/>
</dbReference>
<dbReference type="AlphaFoldDB" id="A0AA39ZRI8"/>
<accession>A0AA39ZRI8</accession>
<comment type="subcellular location">
    <subcellularLocation>
        <location evidence="1">Membrane</location>
        <topology evidence="1">Multi-pass membrane protein</topology>
    </subcellularLocation>
</comment>
<dbReference type="EMBL" id="JAUKUA010000009">
    <property type="protein sequence ID" value="KAK0702150.1"/>
    <property type="molecule type" value="Genomic_DNA"/>
</dbReference>
<dbReference type="PANTHER" id="PTHR43867:SF2">
    <property type="entry name" value="CELLULOSE SYNTHASE CATALYTIC SUBUNIT A [UDP-FORMING]"/>
    <property type="match status" value="1"/>
</dbReference>
<reference evidence="9" key="1">
    <citation type="submission" date="2023-06" db="EMBL/GenBank/DDBJ databases">
        <title>Genome-scale phylogeny and comparative genomics of the fungal order Sordariales.</title>
        <authorList>
            <consortium name="Lawrence Berkeley National Laboratory"/>
            <person name="Hensen N."/>
            <person name="Bonometti L."/>
            <person name="Westerberg I."/>
            <person name="Brannstrom I.O."/>
            <person name="Guillou S."/>
            <person name="Cros-Aarteil S."/>
            <person name="Calhoun S."/>
            <person name="Haridas S."/>
            <person name="Kuo A."/>
            <person name="Mondo S."/>
            <person name="Pangilinan J."/>
            <person name="Riley R."/>
            <person name="Labutti K."/>
            <person name="Andreopoulos B."/>
            <person name="Lipzen A."/>
            <person name="Chen C."/>
            <person name="Yanf M."/>
            <person name="Daum C."/>
            <person name="Ng V."/>
            <person name="Clum A."/>
            <person name="Steindorff A."/>
            <person name="Ohm R."/>
            <person name="Martin F."/>
            <person name="Silar P."/>
            <person name="Natvig D."/>
            <person name="Lalanne C."/>
            <person name="Gautier V."/>
            <person name="Ament-Velasquez S.L."/>
            <person name="Kruys A."/>
            <person name="Hutchinson M.I."/>
            <person name="Powell A.J."/>
            <person name="Barry K."/>
            <person name="Miller A.N."/>
            <person name="Grigoriev I.V."/>
            <person name="Debuchy R."/>
            <person name="Gladieux P."/>
            <person name="Thoren M.H."/>
            <person name="Johannesson H."/>
        </authorList>
    </citation>
    <scope>NUCLEOTIDE SEQUENCE</scope>
    <source>
        <strain evidence="9">SMH4607-1</strain>
    </source>
</reference>
<protein>
    <submittedName>
        <fullName evidence="9">Nucleotide-diphospho-sugar transferase</fullName>
    </submittedName>
</protein>
<keyword evidence="2" id="KW-0328">Glycosyltransferase</keyword>
<gene>
    <name evidence="9" type="ORF">B0H67DRAFT_500424</name>
</gene>
<evidence type="ECO:0000256" key="6">
    <source>
        <dbReference type="ARBA" id="ARBA00023136"/>
    </source>
</evidence>
<name>A0AA39ZRI8_9PEZI</name>
<dbReference type="Gene3D" id="3.90.550.10">
    <property type="entry name" value="Spore Coat Polysaccharide Biosynthesis Protein SpsA, Chain A"/>
    <property type="match status" value="1"/>
</dbReference>
<evidence type="ECO:0000256" key="1">
    <source>
        <dbReference type="ARBA" id="ARBA00004141"/>
    </source>
</evidence>
<comment type="caution">
    <text evidence="9">The sequence shown here is derived from an EMBL/GenBank/DDBJ whole genome shotgun (WGS) entry which is preliminary data.</text>
</comment>
<dbReference type="PANTHER" id="PTHR43867">
    <property type="entry name" value="CELLULOSE SYNTHASE CATALYTIC SUBUNIT A [UDP-FORMING]"/>
    <property type="match status" value="1"/>
</dbReference>
<feature type="transmembrane region" description="Helical" evidence="7">
    <location>
        <begin position="81"/>
        <end position="107"/>
    </location>
</feature>
<dbReference type="Proteomes" id="UP001172102">
    <property type="component" value="Unassembled WGS sequence"/>
</dbReference>
<feature type="transmembrane region" description="Helical" evidence="7">
    <location>
        <begin position="39"/>
        <end position="61"/>
    </location>
</feature>
<dbReference type="InterPro" id="IPR029044">
    <property type="entry name" value="Nucleotide-diphossugar_trans"/>
</dbReference>
<dbReference type="SUPFAM" id="SSF53448">
    <property type="entry name" value="Nucleotide-diphospho-sugar transferases"/>
    <property type="match status" value="1"/>
</dbReference>
<keyword evidence="6 7" id="KW-0472">Membrane</keyword>
<dbReference type="GO" id="GO:0016020">
    <property type="term" value="C:membrane"/>
    <property type="evidence" value="ECO:0007669"/>
    <property type="project" value="UniProtKB-SubCell"/>
</dbReference>
<evidence type="ECO:0000313" key="10">
    <source>
        <dbReference type="Proteomes" id="UP001172102"/>
    </source>
</evidence>
<sequence length="420" mass="47226">MPFLASDTTFTNAIIDDDSLIITTADEPDQISFLPWHRFVARFFFLTAAIPFILTTWASYIQLNTLAYSKVGAELPPLKAWLSYLFMAIEFLWSLDALLLAVVKAVTSVARWRPRLRMLGENVPSVNVMIPVCNERLDIIQDTVRAALNIDYPRHHFRVIVSDDGRCDELRDWVAQQSSLGVQNLYYTARVKHGSAGYKAGNLNHAIEFARKLPGGQAEYVAGLDADMIPERRWLRAVAAHIVRDSKLAMVCPTQLFYNTPHNDPLYQSSAMNWLCMDMVRDFAGAGWNLGSGWIIRQEAVDGIGGFPTDCLVEDVCSSMLMLADGWKTAYIAEGLQYGLVPETYLGHVKQFTRWVSAIAFPRTFPFPPTAQNSTSAVAKCRSAFAAMYRKPQRDTCRRRSDFLASQARPMSTLNHISVH</sequence>
<dbReference type="Pfam" id="PF00535">
    <property type="entry name" value="Glycos_transf_2"/>
    <property type="match status" value="1"/>
</dbReference>
<evidence type="ECO:0000259" key="8">
    <source>
        <dbReference type="Pfam" id="PF00535"/>
    </source>
</evidence>
<keyword evidence="4 7" id="KW-0812">Transmembrane</keyword>
<evidence type="ECO:0000256" key="4">
    <source>
        <dbReference type="ARBA" id="ARBA00022692"/>
    </source>
</evidence>
<keyword evidence="5 7" id="KW-1133">Transmembrane helix</keyword>
<keyword evidence="10" id="KW-1185">Reference proteome</keyword>
<evidence type="ECO:0000313" key="9">
    <source>
        <dbReference type="EMBL" id="KAK0702150.1"/>
    </source>
</evidence>
<dbReference type="CDD" id="cd06421">
    <property type="entry name" value="CESA_CelA_like"/>
    <property type="match status" value="1"/>
</dbReference>
<evidence type="ECO:0000256" key="7">
    <source>
        <dbReference type="SAM" id="Phobius"/>
    </source>
</evidence>
<dbReference type="InterPro" id="IPR050321">
    <property type="entry name" value="Glycosyltr_2/OpgH_subfam"/>
</dbReference>
<feature type="domain" description="Glycosyltransferase 2-like" evidence="8">
    <location>
        <begin position="128"/>
        <end position="301"/>
    </location>
</feature>
<evidence type="ECO:0000256" key="5">
    <source>
        <dbReference type="ARBA" id="ARBA00022989"/>
    </source>
</evidence>
<evidence type="ECO:0000256" key="3">
    <source>
        <dbReference type="ARBA" id="ARBA00022679"/>
    </source>
</evidence>
<evidence type="ECO:0000256" key="2">
    <source>
        <dbReference type="ARBA" id="ARBA00022676"/>
    </source>
</evidence>